<keyword evidence="3" id="KW-1185">Reference proteome</keyword>
<evidence type="ECO:0000313" key="2">
    <source>
        <dbReference type="EMBL" id="MBB3040951.1"/>
    </source>
</evidence>
<keyword evidence="1" id="KW-0812">Transmembrane</keyword>
<sequence length="277" mass="29921">MNDLDYTDDLHALMDRTLADLPVPTHRLHEGALRHGRRVRRRRRLGVAAGGTVAAAALVAAALPVLGGGTGTADGGVAVEPTPTPLARPFEPHPGWWDMPVGEMRHRLEALLPDDVVVESFQKRNTEAAPGESRVFHGRFGGVLRSADDTGPGSIEIMLVELPQDATALADLRSQHLSCAGFPESWTFEGPVSGATCEEGDLQDGRPAQRTIAFTDQGVEYREVRRWTDRGEIYAAVSSSTERKWGPPASARHAPLTPDELLAVGTSATWTDWEPAD</sequence>
<gene>
    <name evidence="2" type="ORF">FHU40_000752</name>
</gene>
<protein>
    <submittedName>
        <fullName evidence="2">Uncharacterized protein</fullName>
    </submittedName>
</protein>
<accession>A0A7W4Z0N4</accession>
<keyword evidence="1" id="KW-0472">Membrane</keyword>
<organism evidence="2 3">
    <name type="scientific">Nocardioides soli</name>
    <dbReference type="NCBI Taxonomy" id="1036020"/>
    <lineage>
        <taxon>Bacteria</taxon>
        <taxon>Bacillati</taxon>
        <taxon>Actinomycetota</taxon>
        <taxon>Actinomycetes</taxon>
        <taxon>Propionibacteriales</taxon>
        <taxon>Nocardioidaceae</taxon>
        <taxon>Nocardioides</taxon>
    </lineage>
</organism>
<name>A0A7W4Z0N4_9ACTN</name>
<dbReference type="Proteomes" id="UP000589626">
    <property type="component" value="Unassembled WGS sequence"/>
</dbReference>
<comment type="caution">
    <text evidence="2">The sequence shown here is derived from an EMBL/GenBank/DDBJ whole genome shotgun (WGS) entry which is preliminary data.</text>
</comment>
<proteinExistence type="predicted"/>
<keyword evidence="1" id="KW-1133">Transmembrane helix</keyword>
<dbReference type="EMBL" id="JACHWR010000001">
    <property type="protein sequence ID" value="MBB3040951.1"/>
    <property type="molecule type" value="Genomic_DNA"/>
</dbReference>
<dbReference type="RefSeq" id="WP_183590916.1">
    <property type="nucleotide sequence ID" value="NZ_JACHWR010000001.1"/>
</dbReference>
<evidence type="ECO:0000256" key="1">
    <source>
        <dbReference type="SAM" id="Phobius"/>
    </source>
</evidence>
<evidence type="ECO:0000313" key="3">
    <source>
        <dbReference type="Proteomes" id="UP000589626"/>
    </source>
</evidence>
<feature type="transmembrane region" description="Helical" evidence="1">
    <location>
        <begin position="45"/>
        <end position="66"/>
    </location>
</feature>
<reference evidence="2 3" key="1">
    <citation type="submission" date="2020-08" db="EMBL/GenBank/DDBJ databases">
        <title>Sequencing the genomes of 1000 actinobacteria strains.</title>
        <authorList>
            <person name="Klenk H.-P."/>
        </authorList>
    </citation>
    <scope>NUCLEOTIDE SEQUENCE [LARGE SCALE GENOMIC DNA]</scope>
    <source>
        <strain evidence="2 3">DSM 105498</strain>
    </source>
</reference>
<dbReference type="AlphaFoldDB" id="A0A7W4Z0N4"/>